<organism evidence="1 2">
    <name type="scientific">Hymenobacter tibetensis</name>
    <dbReference type="NCBI Taxonomy" id="497967"/>
    <lineage>
        <taxon>Bacteria</taxon>
        <taxon>Pseudomonadati</taxon>
        <taxon>Bacteroidota</taxon>
        <taxon>Cytophagia</taxon>
        <taxon>Cytophagales</taxon>
        <taxon>Hymenobacteraceae</taxon>
        <taxon>Hymenobacter</taxon>
    </lineage>
</organism>
<accession>A0ABY4D013</accession>
<dbReference type="RefSeq" id="WP_243798001.1">
    <property type="nucleotide sequence ID" value="NZ_CP094669.1"/>
</dbReference>
<evidence type="ECO:0000313" key="2">
    <source>
        <dbReference type="Proteomes" id="UP000831113"/>
    </source>
</evidence>
<dbReference type="EMBL" id="CP094669">
    <property type="protein sequence ID" value="UOG74549.1"/>
    <property type="molecule type" value="Genomic_DNA"/>
</dbReference>
<name>A0ABY4D013_9BACT</name>
<proteinExistence type="predicted"/>
<gene>
    <name evidence="1" type="ORF">MTX78_20825</name>
</gene>
<evidence type="ECO:0000313" key="1">
    <source>
        <dbReference type="EMBL" id="UOG74549.1"/>
    </source>
</evidence>
<evidence type="ECO:0008006" key="3">
    <source>
        <dbReference type="Google" id="ProtNLM"/>
    </source>
</evidence>
<sequence length="45" mass="4887">MLNQLGQVVRTGKVSAQPLDVQTLPAGLYLLYDAISGRTTKLVKE</sequence>
<protein>
    <recommendedName>
        <fullName evidence="3">T9SS type A sorting domain-containing protein</fullName>
    </recommendedName>
</protein>
<reference evidence="1 2" key="1">
    <citation type="submission" date="2022-03" db="EMBL/GenBank/DDBJ databases">
        <title>Hymenobactersp. isolated from the air.</title>
        <authorList>
            <person name="Won M."/>
            <person name="Kwon S.-W."/>
        </authorList>
    </citation>
    <scope>NUCLEOTIDE SEQUENCE [LARGE SCALE GENOMIC DNA]</scope>
    <source>
        <strain evidence="1 2">KACC 21982</strain>
    </source>
</reference>
<keyword evidence="2" id="KW-1185">Reference proteome</keyword>
<dbReference type="Proteomes" id="UP000831113">
    <property type="component" value="Chromosome"/>
</dbReference>